<dbReference type="Gene3D" id="2.40.30.170">
    <property type="match status" value="1"/>
</dbReference>
<sequence>MKKTKLSILKATLLLIGTVGIMASCSESKSKEKEDTAKPMALPVYTVEKSDAVTVKDYLGTIEGKVNVEVRPQVEGLLQEIYVDEGAYVQKGQKLFKIDPSFYQEDLNNMYAAEKVAQAKLKNAKLEVDRLKPLVENEVIADVRLASAESDYQVAKAGLDQAAAEVRSAQLSRNFTTITAPVSGYIGRIPKRIGNLITKGDKEPLTNLSDIQEVYIYFAMNESDFLYFSKAQAKADSVEGRKYDKLKRLTFPEVTLMMADGEEYSSKGVVDAVNGQVDRTTGSISLRATFPNPNNILRSGSTGTLKIAEVKKDVLQIPQVATNELQDKTFVFVVDKNNQAQRRNIKLNGSTKDKYIVSEGLQEGDRVILSGFEELTDGSAIMPIPQQK</sequence>
<feature type="domain" description="Multidrug resistance protein MdtA-like barrel-sandwich hybrid" evidence="3">
    <location>
        <begin position="68"/>
        <end position="205"/>
    </location>
</feature>
<dbReference type="InterPro" id="IPR058637">
    <property type="entry name" value="YknX-like_C"/>
</dbReference>
<feature type="signal peptide" evidence="2">
    <location>
        <begin position="1"/>
        <end position="23"/>
    </location>
</feature>
<dbReference type="InterPro" id="IPR006143">
    <property type="entry name" value="RND_pump_MFP"/>
</dbReference>
<dbReference type="PANTHER" id="PTHR30158:SF23">
    <property type="entry name" value="MULTIDRUG RESISTANCE PROTEIN MEXA"/>
    <property type="match status" value="1"/>
</dbReference>
<dbReference type="PROSITE" id="PS51257">
    <property type="entry name" value="PROKAR_LIPOPROTEIN"/>
    <property type="match status" value="1"/>
</dbReference>
<dbReference type="Pfam" id="PF25989">
    <property type="entry name" value="YknX_C"/>
    <property type="match status" value="1"/>
</dbReference>
<evidence type="ECO:0000256" key="2">
    <source>
        <dbReference type="SAM" id="SignalP"/>
    </source>
</evidence>
<dbReference type="Gene3D" id="2.40.50.100">
    <property type="match status" value="1"/>
</dbReference>
<evidence type="ECO:0000259" key="3">
    <source>
        <dbReference type="Pfam" id="PF25917"/>
    </source>
</evidence>
<dbReference type="InterPro" id="IPR058626">
    <property type="entry name" value="MdtA-like_b-barrel"/>
</dbReference>
<proteinExistence type="inferred from homology"/>
<dbReference type="SUPFAM" id="SSF111369">
    <property type="entry name" value="HlyD-like secretion proteins"/>
    <property type="match status" value="1"/>
</dbReference>
<reference evidence="6 7" key="1">
    <citation type="submission" date="2017-06" db="EMBL/GenBank/DDBJ databases">
        <authorList>
            <consortium name="Pathogen Informatics"/>
        </authorList>
    </citation>
    <scope>NUCLEOTIDE SEQUENCE [LARGE SCALE GENOMIC DNA]</scope>
    <source>
        <strain evidence="6 7">NCTC12149</strain>
    </source>
</reference>
<gene>
    <name evidence="6" type="primary">mdtE_1</name>
    <name evidence="6" type="ORF">SAMEA4412673_01861</name>
</gene>
<evidence type="ECO:0000313" key="6">
    <source>
        <dbReference type="EMBL" id="SNV49753.1"/>
    </source>
</evidence>
<dbReference type="Gene3D" id="2.40.420.20">
    <property type="match status" value="1"/>
</dbReference>
<dbReference type="PANTHER" id="PTHR30158">
    <property type="entry name" value="ACRA/E-RELATED COMPONENT OF DRUG EFFLUX TRANSPORTER"/>
    <property type="match status" value="1"/>
</dbReference>
<dbReference type="KEGG" id="smiz:4412673_01861"/>
<feature type="domain" description="Multidrug resistance protein MdtA-like beta-barrel" evidence="4">
    <location>
        <begin position="214"/>
        <end position="308"/>
    </location>
</feature>
<keyword evidence="2" id="KW-0732">Signal</keyword>
<dbReference type="NCBIfam" id="TIGR01730">
    <property type="entry name" value="RND_mfp"/>
    <property type="match status" value="1"/>
</dbReference>
<feature type="chain" id="PRO_5042579010" evidence="2">
    <location>
        <begin position="24"/>
        <end position="388"/>
    </location>
</feature>
<dbReference type="GO" id="GO:0046677">
    <property type="term" value="P:response to antibiotic"/>
    <property type="evidence" value="ECO:0007669"/>
    <property type="project" value="TreeGrafter"/>
</dbReference>
<dbReference type="GO" id="GO:0030313">
    <property type="term" value="C:cell envelope"/>
    <property type="evidence" value="ECO:0007669"/>
    <property type="project" value="UniProtKB-SubCell"/>
</dbReference>
<evidence type="ECO:0000259" key="5">
    <source>
        <dbReference type="Pfam" id="PF25989"/>
    </source>
</evidence>
<dbReference type="Pfam" id="PF25917">
    <property type="entry name" value="BSH_RND"/>
    <property type="match status" value="1"/>
</dbReference>
<dbReference type="Proteomes" id="UP000215355">
    <property type="component" value="Chromosome 1"/>
</dbReference>
<dbReference type="GO" id="GO:0005886">
    <property type="term" value="C:plasma membrane"/>
    <property type="evidence" value="ECO:0007669"/>
    <property type="project" value="TreeGrafter"/>
</dbReference>
<feature type="domain" description="YknX-like C-terminal permuted SH3-like" evidence="5">
    <location>
        <begin position="314"/>
        <end position="381"/>
    </location>
</feature>
<dbReference type="Pfam" id="PF25944">
    <property type="entry name" value="Beta-barrel_RND"/>
    <property type="match status" value="1"/>
</dbReference>
<dbReference type="Gene3D" id="1.10.287.470">
    <property type="entry name" value="Helix hairpin bin"/>
    <property type="match status" value="1"/>
</dbReference>
<comment type="similarity">
    <text evidence="1">Belongs to the membrane fusion protein (MFP) (TC 8.A.1) family.</text>
</comment>
<dbReference type="InterPro" id="IPR058625">
    <property type="entry name" value="MdtA-like_BSH"/>
</dbReference>
<dbReference type="RefSeq" id="WP_236736449.1">
    <property type="nucleotide sequence ID" value="NZ_CP158798.1"/>
</dbReference>
<dbReference type="EMBL" id="LT906468">
    <property type="protein sequence ID" value="SNV49753.1"/>
    <property type="molecule type" value="Genomic_DNA"/>
</dbReference>
<name>A0AAJ4XBC8_9SPHI</name>
<dbReference type="AlphaFoldDB" id="A0AAJ4XBC8"/>
<evidence type="ECO:0000259" key="4">
    <source>
        <dbReference type="Pfam" id="PF25944"/>
    </source>
</evidence>
<dbReference type="GO" id="GO:0022857">
    <property type="term" value="F:transmembrane transporter activity"/>
    <property type="evidence" value="ECO:0007669"/>
    <property type="project" value="InterPro"/>
</dbReference>
<protein>
    <submittedName>
        <fullName evidence="6">Multidrug resistance protein MdtE</fullName>
    </submittedName>
</protein>
<organism evidence="6 7">
    <name type="scientific">Sphingobacterium mizutaii</name>
    <dbReference type="NCBI Taxonomy" id="1010"/>
    <lineage>
        <taxon>Bacteria</taxon>
        <taxon>Pseudomonadati</taxon>
        <taxon>Bacteroidota</taxon>
        <taxon>Sphingobacteriia</taxon>
        <taxon>Sphingobacteriales</taxon>
        <taxon>Sphingobacteriaceae</taxon>
        <taxon>Sphingobacterium</taxon>
    </lineage>
</organism>
<accession>A0AAJ4XBC8</accession>
<evidence type="ECO:0000313" key="7">
    <source>
        <dbReference type="Proteomes" id="UP000215355"/>
    </source>
</evidence>
<evidence type="ECO:0000256" key="1">
    <source>
        <dbReference type="ARBA" id="ARBA00009477"/>
    </source>
</evidence>